<organism evidence="3 4">
    <name type="scientific">Peronospora destructor</name>
    <dbReference type="NCBI Taxonomy" id="86335"/>
    <lineage>
        <taxon>Eukaryota</taxon>
        <taxon>Sar</taxon>
        <taxon>Stramenopiles</taxon>
        <taxon>Oomycota</taxon>
        <taxon>Peronosporomycetes</taxon>
        <taxon>Peronosporales</taxon>
        <taxon>Peronosporaceae</taxon>
        <taxon>Peronospora</taxon>
    </lineage>
</organism>
<dbReference type="PANTHER" id="PTHR37984:SF5">
    <property type="entry name" value="PROTEIN NYNRIN-LIKE"/>
    <property type="match status" value="1"/>
</dbReference>
<accession>A0AAV0TLG1</accession>
<dbReference type="InterPro" id="IPR000477">
    <property type="entry name" value="RT_dom"/>
</dbReference>
<dbReference type="SUPFAM" id="SSF56672">
    <property type="entry name" value="DNA/RNA polymerases"/>
    <property type="match status" value="1"/>
</dbReference>
<reference evidence="3" key="1">
    <citation type="submission" date="2022-12" db="EMBL/GenBank/DDBJ databases">
        <authorList>
            <person name="Webb A."/>
        </authorList>
    </citation>
    <scope>NUCLEOTIDE SEQUENCE</scope>
    <source>
        <strain evidence="3">Pd1</strain>
    </source>
</reference>
<dbReference type="CDD" id="cd01647">
    <property type="entry name" value="RT_LTR"/>
    <property type="match status" value="1"/>
</dbReference>
<keyword evidence="4" id="KW-1185">Reference proteome</keyword>
<dbReference type="Pfam" id="PF00078">
    <property type="entry name" value="RVT_1"/>
    <property type="match status" value="1"/>
</dbReference>
<evidence type="ECO:0000313" key="4">
    <source>
        <dbReference type="Proteomes" id="UP001162029"/>
    </source>
</evidence>
<name>A0AAV0TLG1_9STRA</name>
<evidence type="ECO:0000313" key="3">
    <source>
        <dbReference type="EMBL" id="CAI5722717.1"/>
    </source>
</evidence>
<dbReference type="EMBL" id="CANTFM010000478">
    <property type="protein sequence ID" value="CAI5722717.1"/>
    <property type="molecule type" value="Genomic_DNA"/>
</dbReference>
<dbReference type="Gene3D" id="3.10.10.10">
    <property type="entry name" value="HIV Type 1 Reverse Transcriptase, subunit A, domain 1"/>
    <property type="match status" value="1"/>
</dbReference>
<feature type="region of interest" description="Disordered" evidence="1">
    <location>
        <begin position="40"/>
        <end position="60"/>
    </location>
</feature>
<dbReference type="InterPro" id="IPR043502">
    <property type="entry name" value="DNA/RNA_pol_sf"/>
</dbReference>
<dbReference type="PANTHER" id="PTHR37984">
    <property type="entry name" value="PROTEIN CBG26694"/>
    <property type="match status" value="1"/>
</dbReference>
<proteinExistence type="predicted"/>
<dbReference type="InterPro" id="IPR043128">
    <property type="entry name" value="Rev_trsase/Diguanyl_cyclase"/>
</dbReference>
<evidence type="ECO:0000256" key="1">
    <source>
        <dbReference type="SAM" id="MobiDB-lite"/>
    </source>
</evidence>
<dbReference type="Proteomes" id="UP001162029">
    <property type="component" value="Unassembled WGS sequence"/>
</dbReference>
<sequence>MALRSGVASFLKHFLRDLKDGGIEQVCLITDETINSISAVSDGELPSRPPGVEPKSAREEGFATQSWDALRDSGNSVYDIAREYADVFPDKISAELSADRGVQHEIDLVPGSKYCVTRQWPLPQDQIKAIDDFFEDRRKSGHVRESISPHSSPTFCVKKATGGWRIVHAFNKLNNATIPAQTPIPRKDMVLNSMSGSVLFSAIDLADGFYQILMRLSDIPLTAVSTPSGMLWEWLVMPEGLKNAPRAEGDLSAVEVHLPHLKQVFQVMRENKLYANLKKCVFCAPEIPVLGCYVSKPGVPADPEKVSSICSWPTPKNPTELRQWLGLANYLHKYSYAGSIQPLSSLLKKDATYTWRPEHQSARCCEEELGVGASPDYS</sequence>
<protein>
    <recommendedName>
        <fullName evidence="2">Reverse transcriptase domain-containing protein</fullName>
    </recommendedName>
</protein>
<comment type="caution">
    <text evidence="3">The sequence shown here is derived from an EMBL/GenBank/DDBJ whole genome shotgun (WGS) entry which is preliminary data.</text>
</comment>
<evidence type="ECO:0000259" key="2">
    <source>
        <dbReference type="Pfam" id="PF00078"/>
    </source>
</evidence>
<dbReference type="AlphaFoldDB" id="A0AAV0TLG1"/>
<dbReference type="Gene3D" id="3.30.70.270">
    <property type="match status" value="3"/>
</dbReference>
<gene>
    <name evidence="3" type="ORF">PDE001_LOCUS2744</name>
</gene>
<feature type="domain" description="Reverse transcriptase" evidence="2">
    <location>
        <begin position="157"/>
        <end position="245"/>
    </location>
</feature>
<dbReference type="InterPro" id="IPR050951">
    <property type="entry name" value="Retrovirus_Pol_polyprotein"/>
</dbReference>